<dbReference type="SUPFAM" id="SSF48498">
    <property type="entry name" value="Tetracyclin repressor-like, C-terminal domain"/>
    <property type="match status" value="1"/>
</dbReference>
<dbReference type="Pfam" id="PF13977">
    <property type="entry name" value="TetR_C_6"/>
    <property type="match status" value="1"/>
</dbReference>
<keyword evidence="1" id="KW-0678">Repressor</keyword>
<dbReference type="AlphaFoldDB" id="A0A1Y0BXL6"/>
<evidence type="ECO:0000256" key="1">
    <source>
        <dbReference type="ARBA" id="ARBA00022491"/>
    </source>
</evidence>
<dbReference type="SUPFAM" id="SSF46689">
    <property type="entry name" value="Homeodomain-like"/>
    <property type="match status" value="1"/>
</dbReference>
<dbReference type="PANTHER" id="PTHR47506:SF1">
    <property type="entry name" value="HTH-TYPE TRANSCRIPTIONAL REGULATOR YJDC"/>
    <property type="match status" value="1"/>
</dbReference>
<dbReference type="InterPro" id="IPR039538">
    <property type="entry name" value="BetI_C"/>
</dbReference>
<accession>A0A1Y0BXL6</accession>
<evidence type="ECO:0000256" key="2">
    <source>
        <dbReference type="ARBA" id="ARBA00023015"/>
    </source>
</evidence>
<dbReference type="RefSeq" id="WP_087073171.1">
    <property type="nucleotide sequence ID" value="NZ_CP020809.1"/>
</dbReference>
<organism evidence="8 9">
    <name type="scientific">Mycobacterium dioxanotrophicus</name>
    <dbReference type="NCBI Taxonomy" id="482462"/>
    <lineage>
        <taxon>Bacteria</taxon>
        <taxon>Bacillati</taxon>
        <taxon>Actinomycetota</taxon>
        <taxon>Actinomycetes</taxon>
        <taxon>Mycobacteriales</taxon>
        <taxon>Mycobacteriaceae</taxon>
        <taxon>Mycobacterium</taxon>
    </lineage>
</organism>
<dbReference type="PROSITE" id="PS50977">
    <property type="entry name" value="HTH_TETR_2"/>
    <property type="match status" value="1"/>
</dbReference>
<dbReference type="Gene3D" id="1.10.357.10">
    <property type="entry name" value="Tetracycline Repressor, domain 2"/>
    <property type="match status" value="1"/>
</dbReference>
<dbReference type="Pfam" id="PF00440">
    <property type="entry name" value="TetR_N"/>
    <property type="match status" value="1"/>
</dbReference>
<name>A0A1Y0BXL6_9MYCO</name>
<evidence type="ECO:0000256" key="4">
    <source>
        <dbReference type="ARBA" id="ARBA00023163"/>
    </source>
</evidence>
<sequence>MSEAFRPSQSASTARFRASNPEHMDARRAAIVAATARVIVTNGVDSTRLADVAEEAGVSVGLIQHYFRTKDRLVLETFRASAEQSRDGWRRCVTEDDEPLVRIARLARFIVTDEDFDMAWGLWVEFYAASTRNRELRKHIHRIMNLWRTLFTECINDGIARGVLQSNGNVDDAVTRIVALTDGLAIQTLLGLYEMTVPMMESMILDAIADLFSVDRAALAKASQSMANPPLPA</sequence>
<keyword evidence="9" id="KW-1185">Reference proteome</keyword>
<evidence type="ECO:0000256" key="6">
    <source>
        <dbReference type="SAM" id="MobiDB-lite"/>
    </source>
</evidence>
<evidence type="ECO:0000256" key="5">
    <source>
        <dbReference type="PROSITE-ProRule" id="PRU00335"/>
    </source>
</evidence>
<evidence type="ECO:0000256" key="3">
    <source>
        <dbReference type="ARBA" id="ARBA00023125"/>
    </source>
</evidence>
<dbReference type="GO" id="GO:0003677">
    <property type="term" value="F:DNA binding"/>
    <property type="evidence" value="ECO:0007669"/>
    <property type="project" value="UniProtKB-UniRule"/>
</dbReference>
<dbReference type="PANTHER" id="PTHR47506">
    <property type="entry name" value="TRANSCRIPTIONAL REGULATORY PROTEIN"/>
    <property type="match status" value="1"/>
</dbReference>
<gene>
    <name evidence="8" type="ORF">BTO20_02770</name>
</gene>
<proteinExistence type="predicted"/>
<dbReference type="PRINTS" id="PR00455">
    <property type="entry name" value="HTHTETR"/>
</dbReference>
<dbReference type="InterPro" id="IPR036271">
    <property type="entry name" value="Tet_transcr_reg_TetR-rel_C_sf"/>
</dbReference>
<feature type="domain" description="HTH tetR-type" evidence="7">
    <location>
        <begin position="25"/>
        <end position="85"/>
    </location>
</feature>
<dbReference type="EMBL" id="CP020809">
    <property type="protein sequence ID" value="ART67649.1"/>
    <property type="molecule type" value="Genomic_DNA"/>
</dbReference>
<dbReference type="Proteomes" id="UP000195331">
    <property type="component" value="Chromosome"/>
</dbReference>
<dbReference type="InterPro" id="IPR001647">
    <property type="entry name" value="HTH_TetR"/>
</dbReference>
<evidence type="ECO:0000313" key="8">
    <source>
        <dbReference type="EMBL" id="ART67649.1"/>
    </source>
</evidence>
<feature type="region of interest" description="Disordered" evidence="6">
    <location>
        <begin position="1"/>
        <end position="20"/>
    </location>
</feature>
<keyword evidence="3 5" id="KW-0238">DNA-binding</keyword>
<dbReference type="OrthoDB" id="9816296at2"/>
<evidence type="ECO:0000259" key="7">
    <source>
        <dbReference type="PROSITE" id="PS50977"/>
    </source>
</evidence>
<dbReference type="InterPro" id="IPR009057">
    <property type="entry name" value="Homeodomain-like_sf"/>
</dbReference>
<keyword evidence="4" id="KW-0804">Transcription</keyword>
<protein>
    <recommendedName>
        <fullName evidence="7">HTH tetR-type domain-containing protein</fullName>
    </recommendedName>
</protein>
<evidence type="ECO:0000313" key="9">
    <source>
        <dbReference type="Proteomes" id="UP000195331"/>
    </source>
</evidence>
<keyword evidence="2" id="KW-0805">Transcription regulation</keyword>
<dbReference type="KEGG" id="mdx:BTO20_02770"/>
<feature type="DNA-binding region" description="H-T-H motif" evidence="5">
    <location>
        <begin position="48"/>
        <end position="67"/>
    </location>
</feature>
<reference evidence="8 9" key="1">
    <citation type="submission" date="2017-04" db="EMBL/GenBank/DDBJ databases">
        <title>Whole Genome Sequence of 1,4-Dioxane Degrading Bacterium Mycobacterium dioxanotrophicus PH-06.</title>
        <authorList>
            <person name="He Y."/>
        </authorList>
    </citation>
    <scope>NUCLEOTIDE SEQUENCE [LARGE SCALE GENOMIC DNA]</scope>
    <source>
        <strain evidence="8 9">PH-06</strain>
    </source>
</reference>